<feature type="transmembrane region" description="Helical" evidence="9">
    <location>
        <begin position="141"/>
        <end position="160"/>
    </location>
</feature>
<dbReference type="AlphaFoldDB" id="A0A075LIZ3"/>
<feature type="transmembrane region" description="Helical" evidence="9">
    <location>
        <begin position="201"/>
        <end position="221"/>
    </location>
</feature>
<keyword evidence="5 8" id="KW-0812">Transmembrane</keyword>
<feature type="transmembrane region" description="Helical" evidence="9">
    <location>
        <begin position="6"/>
        <end position="26"/>
    </location>
</feature>
<dbReference type="OrthoDB" id="9788905at2"/>
<accession>A0A075LIZ3</accession>
<reference evidence="10 12" key="1">
    <citation type="submission" date="2014-07" db="EMBL/GenBank/DDBJ databases">
        <title>Complete genome sequence of a moderately halophilic bacterium Terribacillus aidingensis MP602, isolated from Cryptomeria fortunei in Tianmu mountain in China.</title>
        <authorList>
            <person name="Wang Y."/>
            <person name="Lu P."/>
            <person name="Zhang L."/>
        </authorList>
    </citation>
    <scope>NUCLEOTIDE SEQUENCE [LARGE SCALE GENOMIC DNA]</scope>
    <source>
        <strain evidence="10 12">MP602</strain>
    </source>
</reference>
<dbReference type="Proteomes" id="UP000199735">
    <property type="component" value="Unassembled WGS sequence"/>
</dbReference>
<evidence type="ECO:0000256" key="6">
    <source>
        <dbReference type="ARBA" id="ARBA00022989"/>
    </source>
</evidence>
<evidence type="ECO:0000256" key="1">
    <source>
        <dbReference type="ARBA" id="ARBA00004651"/>
    </source>
</evidence>
<dbReference type="Pfam" id="PF00950">
    <property type="entry name" value="ABC-3"/>
    <property type="match status" value="1"/>
</dbReference>
<feature type="transmembrane region" description="Helical" evidence="9">
    <location>
        <begin position="228"/>
        <end position="248"/>
    </location>
</feature>
<proteinExistence type="inferred from homology"/>
<evidence type="ECO:0000256" key="3">
    <source>
        <dbReference type="ARBA" id="ARBA00022448"/>
    </source>
</evidence>
<feature type="transmembrane region" description="Helical" evidence="9">
    <location>
        <begin position="172"/>
        <end position="195"/>
    </location>
</feature>
<evidence type="ECO:0000256" key="8">
    <source>
        <dbReference type="RuleBase" id="RU003943"/>
    </source>
</evidence>
<feature type="transmembrane region" description="Helical" evidence="9">
    <location>
        <begin position="58"/>
        <end position="75"/>
    </location>
</feature>
<dbReference type="GO" id="GO:0010043">
    <property type="term" value="P:response to zinc ion"/>
    <property type="evidence" value="ECO:0007669"/>
    <property type="project" value="TreeGrafter"/>
</dbReference>
<comment type="subcellular location">
    <subcellularLocation>
        <location evidence="1 8">Cell membrane</location>
        <topology evidence="1 8">Multi-pass membrane protein</topology>
    </subcellularLocation>
</comment>
<dbReference type="KEGG" id="tap:GZ22_05275"/>
<comment type="similarity">
    <text evidence="2 8">Belongs to the ABC-3 integral membrane protein family.</text>
</comment>
<accession>A0AAX2EDS7</accession>
<feature type="transmembrane region" description="Helical" evidence="9">
    <location>
        <begin position="254"/>
        <end position="273"/>
    </location>
</feature>
<dbReference type="CDD" id="cd06550">
    <property type="entry name" value="TM_ABC_iron-siderophores_like"/>
    <property type="match status" value="1"/>
</dbReference>
<evidence type="ECO:0000313" key="12">
    <source>
        <dbReference type="Proteomes" id="UP000027980"/>
    </source>
</evidence>
<keyword evidence="4" id="KW-1003">Cell membrane</keyword>
<protein>
    <submittedName>
        <fullName evidence="10">Iron ABC transporter</fullName>
    </submittedName>
    <submittedName>
        <fullName evidence="11">Manganese/zinc/iron transport system permease protein</fullName>
    </submittedName>
</protein>
<dbReference type="GeneID" id="34221568"/>
<dbReference type="GO" id="GO:0055085">
    <property type="term" value="P:transmembrane transport"/>
    <property type="evidence" value="ECO:0007669"/>
    <property type="project" value="InterPro"/>
</dbReference>
<evidence type="ECO:0000313" key="11">
    <source>
        <dbReference type="EMBL" id="SEM87926.1"/>
    </source>
</evidence>
<evidence type="ECO:0000256" key="2">
    <source>
        <dbReference type="ARBA" id="ARBA00008034"/>
    </source>
</evidence>
<dbReference type="PANTHER" id="PTHR30477:SF8">
    <property type="entry name" value="METAL TRANSPORT SYSTEM MEMBRANE PROTEIN CT_070-RELATED"/>
    <property type="match status" value="1"/>
</dbReference>
<dbReference type="RefSeq" id="WP_038559433.1">
    <property type="nucleotide sequence ID" value="NZ_CP008876.1"/>
</dbReference>
<dbReference type="GO" id="GO:0043190">
    <property type="term" value="C:ATP-binding cassette (ABC) transporter complex"/>
    <property type="evidence" value="ECO:0007669"/>
    <property type="project" value="InterPro"/>
</dbReference>
<keyword evidence="6 9" id="KW-1133">Transmembrane helix</keyword>
<dbReference type="Proteomes" id="UP000027980">
    <property type="component" value="Chromosome"/>
</dbReference>
<dbReference type="InterPro" id="IPR037294">
    <property type="entry name" value="ABC_BtuC-like"/>
</dbReference>
<evidence type="ECO:0000256" key="9">
    <source>
        <dbReference type="SAM" id="Phobius"/>
    </source>
</evidence>
<dbReference type="EMBL" id="CP008876">
    <property type="protein sequence ID" value="AIF66101.1"/>
    <property type="molecule type" value="Genomic_DNA"/>
</dbReference>
<name>A0A075LIZ3_9BACI</name>
<dbReference type="HOGENOM" id="CLU_028808_4_1_9"/>
<evidence type="ECO:0000256" key="7">
    <source>
        <dbReference type="ARBA" id="ARBA00023136"/>
    </source>
</evidence>
<keyword evidence="7 9" id="KW-0472">Membrane</keyword>
<evidence type="ECO:0000256" key="4">
    <source>
        <dbReference type="ARBA" id="ARBA00022475"/>
    </source>
</evidence>
<feature type="transmembrane region" description="Helical" evidence="9">
    <location>
        <begin position="33"/>
        <end position="52"/>
    </location>
</feature>
<evidence type="ECO:0000313" key="13">
    <source>
        <dbReference type="Proteomes" id="UP000199735"/>
    </source>
</evidence>
<keyword evidence="3 8" id="KW-0813">Transport</keyword>
<dbReference type="EMBL" id="FOCD01000001">
    <property type="protein sequence ID" value="SEM87926.1"/>
    <property type="molecule type" value="Genomic_DNA"/>
</dbReference>
<organism evidence="10 12">
    <name type="scientific">Terribacillus saccharophilus</name>
    <dbReference type="NCBI Taxonomy" id="361277"/>
    <lineage>
        <taxon>Bacteria</taxon>
        <taxon>Bacillati</taxon>
        <taxon>Bacillota</taxon>
        <taxon>Bacilli</taxon>
        <taxon>Bacillales</taxon>
        <taxon>Bacillaceae</taxon>
        <taxon>Terribacillus</taxon>
    </lineage>
</organism>
<feature type="transmembrane region" description="Helical" evidence="9">
    <location>
        <begin position="87"/>
        <end position="108"/>
    </location>
</feature>
<evidence type="ECO:0000256" key="5">
    <source>
        <dbReference type="ARBA" id="ARBA00022692"/>
    </source>
</evidence>
<dbReference type="PANTHER" id="PTHR30477">
    <property type="entry name" value="ABC-TRANSPORTER METAL-BINDING PROTEIN"/>
    <property type="match status" value="1"/>
</dbReference>
<evidence type="ECO:0000313" key="10">
    <source>
        <dbReference type="EMBL" id="AIF66101.1"/>
    </source>
</evidence>
<dbReference type="InterPro" id="IPR001626">
    <property type="entry name" value="ABC_TroCD"/>
</dbReference>
<gene>
    <name evidence="10" type="ORF">GZ22_05275</name>
    <name evidence="11" type="ORF">SAMN04489762_1287</name>
</gene>
<sequence>MTYEGWILLTACLVGISCGMVGCFLIVRRMTMLADAISHSVLLGIVLAFLVANSLNGIYMLIGATVIGLVTTFAIQSLHNSGVQEDASIGIVFTTFFAIGVILISLFARDVHLDVEHALMGEIAFIPWNTYTVFGIEIPKATGMLLCITIFALLVILMFYKELKLTSFDAALAVTLGLPVALIHYLLMGLVSITAVGSFDAVGAVLVVSMLVVPGTCAYLLTDRLSVMLLYSCLFGAASAIFGYYGALWLDASISGSMSAAGGILFLLTWVFSPRYGLLRRYRAMITS</sequence>
<dbReference type="SUPFAM" id="SSF81345">
    <property type="entry name" value="ABC transporter involved in vitamin B12 uptake, BtuC"/>
    <property type="match status" value="1"/>
</dbReference>
<dbReference type="Gene3D" id="1.10.3470.10">
    <property type="entry name" value="ABC transporter involved in vitamin B12 uptake, BtuC"/>
    <property type="match status" value="1"/>
</dbReference>
<reference evidence="11 13" key="2">
    <citation type="submission" date="2016-10" db="EMBL/GenBank/DDBJ databases">
        <authorList>
            <person name="Varghese N."/>
            <person name="Submissions S."/>
        </authorList>
    </citation>
    <scope>NUCLEOTIDE SEQUENCE [LARGE SCALE GENOMIC DNA]</scope>
    <source>
        <strain evidence="11 13">DSM 21619</strain>
    </source>
</reference>